<reference evidence="2 3" key="2">
    <citation type="journal article" date="2011" name="Stand. Genomic Sci.">
        <title>Complete genome sequence of Truepera radiovictrix type strain (RQ-24).</title>
        <authorList>
            <person name="Ivanova N."/>
            <person name="Rohde C."/>
            <person name="Munk C."/>
            <person name="Nolan M."/>
            <person name="Lucas S."/>
            <person name="Del Rio T.G."/>
            <person name="Tice H."/>
            <person name="Deshpande S."/>
            <person name="Cheng J.F."/>
            <person name="Tapia R."/>
            <person name="Han C."/>
            <person name="Goodwin L."/>
            <person name="Pitluck S."/>
            <person name="Liolios K."/>
            <person name="Mavromatis K."/>
            <person name="Mikhailova N."/>
            <person name="Pati A."/>
            <person name="Chen A."/>
            <person name="Palaniappan K."/>
            <person name="Land M."/>
            <person name="Hauser L."/>
            <person name="Chang Y.J."/>
            <person name="Jeffries C.D."/>
            <person name="Brambilla E."/>
            <person name="Rohde M."/>
            <person name="Goker M."/>
            <person name="Tindall B.J."/>
            <person name="Woyke T."/>
            <person name="Bristow J."/>
            <person name="Eisen J.A."/>
            <person name="Markowitz V."/>
            <person name="Hugenholtz P."/>
            <person name="Kyrpides N.C."/>
            <person name="Klenk H.P."/>
            <person name="Lapidus A."/>
        </authorList>
    </citation>
    <scope>NUCLEOTIDE SEQUENCE [LARGE SCALE GENOMIC DNA]</scope>
    <source>
        <strain evidence="3">DSM 17093 / CIP 108686 / LMG 22925 / RQ-24</strain>
    </source>
</reference>
<dbReference type="PANTHER" id="PTHR33434:SF4">
    <property type="entry name" value="PHOSPHATASE PROTEIN"/>
    <property type="match status" value="1"/>
</dbReference>
<dbReference type="GO" id="GO:0004371">
    <property type="term" value="F:glycerone kinase activity"/>
    <property type="evidence" value="ECO:0007669"/>
    <property type="project" value="InterPro"/>
</dbReference>
<dbReference type="Proteomes" id="UP000000379">
    <property type="component" value="Chromosome"/>
</dbReference>
<dbReference type="STRING" id="649638.Trad_0817"/>
<dbReference type="AlphaFoldDB" id="D7CU53"/>
<dbReference type="Pfam" id="PF02734">
    <property type="entry name" value="Dak2"/>
    <property type="match status" value="1"/>
</dbReference>
<gene>
    <name evidence="2" type="ordered locus">Trad_0817</name>
</gene>
<dbReference type="EMBL" id="CP002049">
    <property type="protein sequence ID" value="ADI13951.1"/>
    <property type="molecule type" value="Genomic_DNA"/>
</dbReference>
<reference evidence="3" key="1">
    <citation type="submission" date="2010-05" db="EMBL/GenBank/DDBJ databases">
        <title>The complete genome of Truepera radiovictris DSM 17093.</title>
        <authorList>
            <consortium name="US DOE Joint Genome Institute (JGI-PGF)"/>
            <person name="Lucas S."/>
            <person name="Copeland A."/>
            <person name="Lapidus A."/>
            <person name="Glavina del Rio T."/>
            <person name="Dalin E."/>
            <person name="Tice H."/>
            <person name="Bruce D."/>
            <person name="Goodwin L."/>
            <person name="Pitluck S."/>
            <person name="Kyrpides N."/>
            <person name="Mavromatis K."/>
            <person name="Ovchinnikova G."/>
            <person name="Munk A.C."/>
            <person name="Detter J.C."/>
            <person name="Han C."/>
            <person name="Tapia R."/>
            <person name="Land M."/>
            <person name="Hauser L."/>
            <person name="Markowitz V."/>
            <person name="Cheng J.-F."/>
            <person name="Hugenholtz P."/>
            <person name="Woyke T."/>
            <person name="Wu D."/>
            <person name="Tindall B."/>
            <person name="Pomrenke H.G."/>
            <person name="Brambilla E."/>
            <person name="Klenk H.-P."/>
            <person name="Eisen J.A."/>
        </authorList>
    </citation>
    <scope>NUCLEOTIDE SEQUENCE [LARGE SCALE GENOMIC DNA]</scope>
    <source>
        <strain evidence="3">DSM 17093 / CIP 108686 / LMG 22925 / RQ-24</strain>
    </source>
</reference>
<dbReference type="GO" id="GO:0006071">
    <property type="term" value="P:glycerol metabolic process"/>
    <property type="evidence" value="ECO:0007669"/>
    <property type="project" value="InterPro"/>
</dbReference>
<dbReference type="SUPFAM" id="SSF101473">
    <property type="entry name" value="DhaL-like"/>
    <property type="match status" value="1"/>
</dbReference>
<dbReference type="NCBIfam" id="TIGR03599">
    <property type="entry name" value="YloV"/>
    <property type="match status" value="1"/>
</dbReference>
<proteinExistence type="predicted"/>
<dbReference type="Pfam" id="PF21645">
    <property type="entry name" value="FakA-like_M"/>
    <property type="match status" value="1"/>
</dbReference>
<evidence type="ECO:0000313" key="2">
    <source>
        <dbReference type="EMBL" id="ADI13951.1"/>
    </source>
</evidence>
<dbReference type="SMART" id="SM01120">
    <property type="entry name" value="Dak2"/>
    <property type="match status" value="1"/>
</dbReference>
<dbReference type="Gene3D" id="1.25.40.340">
    <property type="match status" value="1"/>
</dbReference>
<organism evidence="2 3">
    <name type="scientific">Truepera radiovictrix (strain DSM 17093 / CIP 108686 / LMG 22925 / RQ-24)</name>
    <dbReference type="NCBI Taxonomy" id="649638"/>
    <lineage>
        <taxon>Bacteria</taxon>
        <taxon>Thermotogati</taxon>
        <taxon>Deinococcota</taxon>
        <taxon>Deinococci</taxon>
        <taxon>Trueperales</taxon>
        <taxon>Trueperaceae</taxon>
        <taxon>Truepera</taxon>
    </lineage>
</organism>
<dbReference type="InterPro" id="IPR019986">
    <property type="entry name" value="YloV-like"/>
</dbReference>
<dbReference type="InterPro" id="IPR033470">
    <property type="entry name" value="FakA-like_C"/>
</dbReference>
<sequence length="535" mass="57099">MLDAKQATSPERLEAADLATAFAYATDWLGVYVDEVNALNVYPVPDGDTGTNMHLTMQSVRRQLSDERPKTMAALAHALAYGSLLGARGNSGVILSQVLKGFSEAIRSHTSLSAQACVEALQSATKSAYAAVMKPVEGTILTVVRRAAEGAREAASGRPLDVLRDAWRAGEKALKETPDMLPMLKQAGVVDSGGLGFLRVLEGLIASYEGRDLPPPPKITTRAQEAFEEQEFGFCTEFLLSDVTVPTKEIQELVKDFGDSLLVVGAEGYVKGHIHTEEPEQLLAAVARYGKMVRSKVEDMSEQHQEILAGVDLADAEPPQSALVAVSAGHGVTKVFRSLGARVVGGGQTNNPSVQDIADAVRSVGAREVVVMPNNKNIIMAAERVRELVPDKDVRVLPTRTLGQGLAAAVLFDDAASVEELLPEMQAAAEHARTLEVTTASRSATVDGVEVSEGQFIGLLDGRLTVAESSPEGCLEALLQGVADDVEIGALFYNAVVGRERAEAFHAALSERFPKLELELHPGAPDLYPYLLALE</sequence>
<dbReference type="InterPro" id="IPR050270">
    <property type="entry name" value="DegV_domain_contain"/>
</dbReference>
<dbReference type="InterPro" id="IPR004007">
    <property type="entry name" value="DhaL_dom"/>
</dbReference>
<evidence type="ECO:0000313" key="3">
    <source>
        <dbReference type="Proteomes" id="UP000000379"/>
    </source>
</evidence>
<dbReference type="eggNOG" id="COG1461">
    <property type="taxonomic scope" value="Bacteria"/>
</dbReference>
<accession>D7CU53</accession>
<dbReference type="Pfam" id="PF13684">
    <property type="entry name" value="FakA-like_C"/>
    <property type="match status" value="1"/>
</dbReference>
<dbReference type="RefSeq" id="WP_013177323.1">
    <property type="nucleotide sequence ID" value="NC_014221.1"/>
</dbReference>
<keyword evidence="3" id="KW-1185">Reference proteome</keyword>
<dbReference type="InterPro" id="IPR048394">
    <property type="entry name" value="FakA-like_M"/>
</dbReference>
<feature type="domain" description="DhaL" evidence="1">
    <location>
        <begin position="16"/>
        <end position="206"/>
    </location>
</feature>
<dbReference type="KEGG" id="tra:Trad_0817"/>
<evidence type="ECO:0000259" key="1">
    <source>
        <dbReference type="PROSITE" id="PS51480"/>
    </source>
</evidence>
<dbReference type="InterPro" id="IPR036117">
    <property type="entry name" value="DhaL_dom_sf"/>
</dbReference>
<dbReference type="HOGENOM" id="CLU_017496_1_0_0"/>
<name>D7CU53_TRURR</name>
<protein>
    <submittedName>
        <fullName evidence="2">DAK2 domain fusion protein YloV</fullName>
    </submittedName>
</protein>
<dbReference type="PANTHER" id="PTHR33434">
    <property type="entry name" value="DEGV DOMAIN-CONTAINING PROTEIN DR_1986-RELATED"/>
    <property type="match status" value="1"/>
</dbReference>
<dbReference type="PROSITE" id="PS51480">
    <property type="entry name" value="DHAL"/>
    <property type="match status" value="1"/>
</dbReference>
<dbReference type="SMART" id="SM01121">
    <property type="entry name" value="Dak1_2"/>
    <property type="match status" value="1"/>
</dbReference>